<evidence type="ECO:0000259" key="6">
    <source>
        <dbReference type="PROSITE" id="PS50948"/>
    </source>
</evidence>
<feature type="domain" description="C-type lectin" evidence="5">
    <location>
        <begin position="74"/>
        <end position="195"/>
    </location>
</feature>
<dbReference type="InterPro" id="IPR016186">
    <property type="entry name" value="C-type_lectin-like/link_sf"/>
</dbReference>
<dbReference type="InterPro" id="IPR003609">
    <property type="entry name" value="Pan_app"/>
</dbReference>
<dbReference type="EMBL" id="JAODUO010001461">
    <property type="protein sequence ID" value="KAK2163425.1"/>
    <property type="molecule type" value="Genomic_DNA"/>
</dbReference>
<sequence length="559" mass="61609">MQGMCSRYACVSLMCVFSLDRLNVASLKLEDVKFNILNVGSEGPQAPSFADVFNYNWKAPAGETYECSKGWKARGVTCDRVYKEPLSWLDANVVCINSGGQLAKIEDLHTNIYIGSEVHIADSSIEHYWIGFTREGATDVGHWSDGTETDTVIGHWMTDQPDDMSGHCVKVNNDTDHLHLWSMHLCSDKLPFVCQRLACLQGEFTCSNGRCINGAWRHDGEDDCGDLSDEIGKLDSCLFHIQDMPGEISSTSHPSNYDPLAHCLWIIEGPVGQRLQLTWTAFDTEENFDTVDIYVGGSTLATSDYVTSLSGHIDSDKLPTYVSVNNFIIVRFTSDKTVNKGGFKATITTDYTCKMGELPSFGRRDDPSPLTSWTGQTAAQCKALCLSSTDCDAFTFVNEDNTCIAHRKIVAPKKAICCSYWVKTCPGVQGEGREQTIPGAGGSFKASTELSYVTSPFYPLKYFSHNKLAWVISAPKYSIITIERLDLDLGPGDTVTIYDGDRPTDLELAKYTGDGSDGHRHITTTGAAIYIYLDAVSLEAGRGFQFSYVIGRSWLTLQG</sequence>
<dbReference type="Proteomes" id="UP001209878">
    <property type="component" value="Unassembled WGS sequence"/>
</dbReference>
<dbReference type="PROSITE" id="PS50068">
    <property type="entry name" value="LDLRA_2"/>
    <property type="match status" value="1"/>
</dbReference>
<comment type="caution">
    <text evidence="3">Lacks conserved residue(s) required for the propagation of feature annotation.</text>
</comment>
<name>A0AAD9K3U9_RIDPI</name>
<organism evidence="7 8">
    <name type="scientific">Ridgeia piscesae</name>
    <name type="common">Tubeworm</name>
    <dbReference type="NCBI Taxonomy" id="27915"/>
    <lineage>
        <taxon>Eukaryota</taxon>
        <taxon>Metazoa</taxon>
        <taxon>Spiralia</taxon>
        <taxon>Lophotrochozoa</taxon>
        <taxon>Annelida</taxon>
        <taxon>Polychaeta</taxon>
        <taxon>Sedentaria</taxon>
        <taxon>Canalipalpata</taxon>
        <taxon>Sabellida</taxon>
        <taxon>Siboglinidae</taxon>
        <taxon>Ridgeia</taxon>
    </lineage>
</organism>
<accession>A0AAD9K3U9</accession>
<dbReference type="SUPFAM" id="SSF57424">
    <property type="entry name" value="LDL receptor-like module"/>
    <property type="match status" value="1"/>
</dbReference>
<gene>
    <name evidence="7" type="ORF">NP493_1461g00026</name>
</gene>
<keyword evidence="1" id="KW-0677">Repeat</keyword>
<dbReference type="InterPro" id="IPR016187">
    <property type="entry name" value="CTDL_fold"/>
</dbReference>
<dbReference type="CDD" id="cd00112">
    <property type="entry name" value="LDLa"/>
    <property type="match status" value="1"/>
</dbReference>
<evidence type="ECO:0000259" key="5">
    <source>
        <dbReference type="PROSITE" id="PS50041"/>
    </source>
</evidence>
<dbReference type="Pfam" id="PF00431">
    <property type="entry name" value="CUB"/>
    <property type="match status" value="2"/>
</dbReference>
<dbReference type="CDD" id="cd00041">
    <property type="entry name" value="CUB"/>
    <property type="match status" value="2"/>
</dbReference>
<protein>
    <submittedName>
        <fullName evidence="7">Uncharacterized protein</fullName>
    </submittedName>
</protein>
<evidence type="ECO:0000256" key="3">
    <source>
        <dbReference type="PROSITE-ProRule" id="PRU00124"/>
    </source>
</evidence>
<feature type="domain" description="Apple" evidence="6">
    <location>
        <begin position="353"/>
        <end position="425"/>
    </location>
</feature>
<dbReference type="PROSITE" id="PS01180">
    <property type="entry name" value="CUB"/>
    <property type="match status" value="2"/>
</dbReference>
<keyword evidence="8" id="KW-1185">Reference proteome</keyword>
<dbReference type="Gene3D" id="4.10.400.10">
    <property type="entry name" value="Low-density Lipoprotein Receptor"/>
    <property type="match status" value="1"/>
</dbReference>
<dbReference type="SMART" id="SM00034">
    <property type="entry name" value="CLECT"/>
    <property type="match status" value="1"/>
</dbReference>
<dbReference type="InterPro" id="IPR036055">
    <property type="entry name" value="LDL_receptor-like_sf"/>
</dbReference>
<dbReference type="InterPro" id="IPR002172">
    <property type="entry name" value="LDrepeatLR_classA_rpt"/>
</dbReference>
<dbReference type="AlphaFoldDB" id="A0AAD9K3U9"/>
<feature type="domain" description="CUB" evidence="4">
    <location>
        <begin position="440"/>
        <end position="551"/>
    </location>
</feature>
<dbReference type="SMART" id="SM00192">
    <property type="entry name" value="LDLa"/>
    <property type="match status" value="1"/>
</dbReference>
<dbReference type="PROSITE" id="PS50948">
    <property type="entry name" value="PAN"/>
    <property type="match status" value="1"/>
</dbReference>
<evidence type="ECO:0000259" key="4">
    <source>
        <dbReference type="PROSITE" id="PS01180"/>
    </source>
</evidence>
<dbReference type="SMART" id="SM00042">
    <property type="entry name" value="CUB"/>
    <property type="match status" value="2"/>
</dbReference>
<dbReference type="Pfam" id="PF00059">
    <property type="entry name" value="Lectin_C"/>
    <property type="match status" value="1"/>
</dbReference>
<proteinExistence type="predicted"/>
<dbReference type="SUPFAM" id="SSF56436">
    <property type="entry name" value="C-type lectin-like"/>
    <property type="match status" value="1"/>
</dbReference>
<dbReference type="Gene3D" id="3.10.100.10">
    <property type="entry name" value="Mannose-Binding Protein A, subunit A"/>
    <property type="match status" value="1"/>
</dbReference>
<dbReference type="PANTHER" id="PTHR24251">
    <property type="entry name" value="OVOCHYMASE-RELATED"/>
    <property type="match status" value="1"/>
</dbReference>
<dbReference type="InterPro" id="IPR001304">
    <property type="entry name" value="C-type_lectin-like"/>
</dbReference>
<reference evidence="7" key="1">
    <citation type="journal article" date="2023" name="Mol. Biol. Evol.">
        <title>Third-Generation Sequencing Reveals the Adaptive Role of the Epigenome in Three Deep-Sea Polychaetes.</title>
        <authorList>
            <person name="Perez M."/>
            <person name="Aroh O."/>
            <person name="Sun Y."/>
            <person name="Lan Y."/>
            <person name="Juniper S.K."/>
            <person name="Young C.R."/>
            <person name="Angers B."/>
            <person name="Qian P.Y."/>
        </authorList>
    </citation>
    <scope>NUCLEOTIDE SEQUENCE</scope>
    <source>
        <strain evidence="7">R07B-5</strain>
    </source>
</reference>
<feature type="disulfide bond" evidence="3">
    <location>
        <begin position="199"/>
        <end position="211"/>
    </location>
</feature>
<dbReference type="InterPro" id="IPR035914">
    <property type="entry name" value="Sperma_CUB_dom_sf"/>
</dbReference>
<dbReference type="SUPFAM" id="SSF49854">
    <property type="entry name" value="Spermadhesin, CUB domain"/>
    <property type="match status" value="2"/>
</dbReference>
<evidence type="ECO:0000256" key="2">
    <source>
        <dbReference type="ARBA" id="ARBA00023157"/>
    </source>
</evidence>
<evidence type="ECO:0000313" key="7">
    <source>
        <dbReference type="EMBL" id="KAK2163425.1"/>
    </source>
</evidence>
<dbReference type="CDD" id="cd00037">
    <property type="entry name" value="CLECT"/>
    <property type="match status" value="1"/>
</dbReference>
<dbReference type="Pfam" id="PF00024">
    <property type="entry name" value="PAN_1"/>
    <property type="match status" value="1"/>
</dbReference>
<dbReference type="Gene3D" id="2.60.120.290">
    <property type="entry name" value="Spermadhesin, CUB domain"/>
    <property type="match status" value="2"/>
</dbReference>
<feature type="disulfide bond" evidence="3">
    <location>
        <begin position="206"/>
        <end position="224"/>
    </location>
</feature>
<feature type="domain" description="CUB" evidence="4">
    <location>
        <begin position="237"/>
        <end position="350"/>
    </location>
</feature>
<dbReference type="InterPro" id="IPR000859">
    <property type="entry name" value="CUB_dom"/>
</dbReference>
<dbReference type="PROSITE" id="PS50041">
    <property type="entry name" value="C_TYPE_LECTIN_2"/>
    <property type="match status" value="1"/>
</dbReference>
<evidence type="ECO:0000313" key="8">
    <source>
        <dbReference type="Proteomes" id="UP001209878"/>
    </source>
</evidence>
<dbReference type="Pfam" id="PF00057">
    <property type="entry name" value="Ldl_recept_a"/>
    <property type="match status" value="1"/>
</dbReference>
<keyword evidence="2 3" id="KW-1015">Disulfide bond</keyword>
<comment type="caution">
    <text evidence="7">The sequence shown here is derived from an EMBL/GenBank/DDBJ whole genome shotgun (WGS) entry which is preliminary data.</text>
</comment>
<evidence type="ECO:0000256" key="1">
    <source>
        <dbReference type="ARBA" id="ARBA00022737"/>
    </source>
</evidence>